<keyword evidence="6" id="KW-1185">Reference proteome</keyword>
<dbReference type="InterPro" id="IPR004854">
    <property type="entry name" value="Ufd1-like"/>
</dbReference>
<evidence type="ECO:0000256" key="1">
    <source>
        <dbReference type="ARBA" id="ARBA00006043"/>
    </source>
</evidence>
<evidence type="ECO:0000259" key="4">
    <source>
        <dbReference type="PROSITE" id="PS50042"/>
    </source>
</evidence>
<dbReference type="OrthoDB" id="422728at2759"/>
<dbReference type="GO" id="GO:0036503">
    <property type="term" value="P:ERAD pathway"/>
    <property type="evidence" value="ECO:0007669"/>
    <property type="project" value="TreeGrafter"/>
</dbReference>
<dbReference type="Gene3D" id="3.10.330.10">
    <property type="match status" value="1"/>
</dbReference>
<evidence type="ECO:0000256" key="3">
    <source>
        <dbReference type="SAM" id="MobiDB-lite"/>
    </source>
</evidence>
<dbReference type="InterPro" id="IPR013083">
    <property type="entry name" value="Znf_RING/FYVE/PHD"/>
</dbReference>
<dbReference type="GO" id="GO:0031593">
    <property type="term" value="F:polyubiquitin modification-dependent protein binding"/>
    <property type="evidence" value="ECO:0007669"/>
    <property type="project" value="TreeGrafter"/>
</dbReference>
<dbReference type="InterPro" id="IPR000595">
    <property type="entry name" value="cNMP-bd_dom"/>
</dbReference>
<dbReference type="PROSITE" id="PS50042">
    <property type="entry name" value="CNMP_BINDING_3"/>
    <property type="match status" value="1"/>
</dbReference>
<reference evidence="5 6" key="1">
    <citation type="submission" date="2020-04" db="EMBL/GenBank/DDBJ databases">
        <title>Perkinsus chesapeaki whole genome sequence.</title>
        <authorList>
            <person name="Bogema D.R."/>
        </authorList>
    </citation>
    <scope>NUCLEOTIDE SEQUENCE [LARGE SCALE GENOMIC DNA]</scope>
    <source>
        <strain evidence="5">ATCC PRA-425</strain>
    </source>
</reference>
<comment type="caution">
    <text evidence="5">The sequence shown here is derived from an EMBL/GenBank/DDBJ whole genome shotgun (WGS) entry which is preliminary data.</text>
</comment>
<evidence type="ECO:0000313" key="6">
    <source>
        <dbReference type="Proteomes" id="UP000591131"/>
    </source>
</evidence>
<sequence>MPLFVSSLQRLNTLHSDEPSLTEEANQTILSDVGNSQGRGRQHHHGRFYHQLGSFESGPECFAKNRIWQMASAANVLASLGPYIQCRMLLEGEVLPLDPRCYYVVNRGKLKVPAHGGEVSTVLGRGGCFGEANLLGSPSISEEENLAQQKRPTLGRKSFFRQTSTIPGFRRPPLGEGEVPVEALALEWCDVRLVEVGVCRDVIRMHPRFKEDLRKLLEDPKCEVVSPFDTGIEAKRQRKSCNRQPWGYGFPAKRESVVKEPAKWSLRRPQSAMSEQIKAWVDNEGVKLRRAAAIRTACQATAGVRPGREGLKQATHTYCRLSGKPSPRGRPSTAPNSGRRQASSRRGRIDVDYEISRRCDQAPATSEGCCREKSSPQISPDSAISPCLLRNVQRRQNSVGMSQLITTTIVIKLTVGRWAAISRVEVRRILLSQIPARLFAPDQLYTLSLMDFEFKSAVNKRQSELRKRAAQLRKRQEHDRKIREEAAARTEELLQANTQRKIQTRMAEVRDEGAPDGGVSFEESFQWMPSDALRGDRVDLPQEVLEKLQGFGDRVKFPLMFELYNPSNDARLHCGVREFSAPNGQVLVGPQLKYGLGLLPGQTLRLRYKVLPLCTSVKLVASGASLGDYRDFRAVLERFLSANFCTLTLGQVFDVGGVKVQVAGIEPGPAVCVVNTDVDLDLTTKIEAADGIGSIELDGPAVNVPAHDGEAAQFRLVLSDAARNNLSNDERLVVSASSGEVFVSTYPLVEATPVSYMWSSGANSEPVVSISLSDVDECLRQFDLSGNEDATAVWPEVIYIGVSDADDACELSVKTSEKESPAALGQGANDQLATCRNCQRRIPAATLSLHELRCQRLYVQCPTCHQAIQRDKWERHVHCDVCKLPCDKDKLPEHRRIYHTPIDCPDCGQHIPQGRFGLLAHRRDSCPQRPHLCRFCKLYVPMEGDEAEDARDRMMGLSVHEARCGNRTDACPDCGRLVRLKDMELHMVAVHSSEGTAAATATPVTLEPCPICGRRDFATLVDLSAHVSHCVE</sequence>
<dbReference type="InterPro" id="IPR055417">
    <property type="entry name" value="UFD1_N1"/>
</dbReference>
<dbReference type="Gene3D" id="3.30.40.10">
    <property type="entry name" value="Zinc/RING finger domain, C3HC4 (zinc finger)"/>
    <property type="match status" value="1"/>
</dbReference>
<keyword evidence="2" id="KW-0833">Ubl conjugation pathway</keyword>
<dbReference type="InterPro" id="IPR042299">
    <property type="entry name" value="Ufd1-like_Nn"/>
</dbReference>
<name>A0A7J6N396_PERCH</name>
<comment type="similarity">
    <text evidence="1">Belongs to the UFD1 family.</text>
</comment>
<evidence type="ECO:0000256" key="2">
    <source>
        <dbReference type="ARBA" id="ARBA00022786"/>
    </source>
</evidence>
<dbReference type="GO" id="GO:0006511">
    <property type="term" value="P:ubiquitin-dependent protein catabolic process"/>
    <property type="evidence" value="ECO:0007669"/>
    <property type="project" value="InterPro"/>
</dbReference>
<evidence type="ECO:0000313" key="5">
    <source>
        <dbReference type="EMBL" id="KAF4678124.1"/>
    </source>
</evidence>
<dbReference type="Gene3D" id="2.40.40.50">
    <property type="entry name" value="Ubiquitin fusion degradation protein UFD1, N-terminal domain"/>
    <property type="match status" value="1"/>
</dbReference>
<proteinExistence type="inferred from homology"/>
<dbReference type="PANTHER" id="PTHR12555">
    <property type="entry name" value="UBIQUITIN FUSION DEGRADATON PROTEIN 1"/>
    <property type="match status" value="1"/>
</dbReference>
<feature type="region of interest" description="Disordered" evidence="3">
    <location>
        <begin position="319"/>
        <end position="347"/>
    </location>
</feature>
<dbReference type="Proteomes" id="UP000591131">
    <property type="component" value="Unassembled WGS sequence"/>
</dbReference>
<dbReference type="AlphaFoldDB" id="A0A7J6N396"/>
<gene>
    <name evidence="5" type="ORF">FOL47_005403</name>
</gene>
<protein>
    <recommendedName>
        <fullName evidence="4">Cyclic nucleotide-binding domain-containing protein</fullName>
    </recommendedName>
</protein>
<accession>A0A7J6N396</accession>
<dbReference type="EMBL" id="JAAPAO010000003">
    <property type="protein sequence ID" value="KAF4678124.1"/>
    <property type="molecule type" value="Genomic_DNA"/>
</dbReference>
<dbReference type="Pfam" id="PF03152">
    <property type="entry name" value="UFD1_N1"/>
    <property type="match status" value="1"/>
</dbReference>
<dbReference type="PANTHER" id="PTHR12555:SF15">
    <property type="entry name" value="FUSION DEGRADATION PROTEIN (UFD1), PUTATIVE (AFU_ORTHOLOGUE AFUA_4G04640)-RELATED"/>
    <property type="match status" value="1"/>
</dbReference>
<feature type="domain" description="Cyclic nucleotide-binding" evidence="4">
    <location>
        <begin position="102"/>
        <end position="135"/>
    </location>
</feature>
<organism evidence="5 6">
    <name type="scientific">Perkinsus chesapeaki</name>
    <name type="common">Clam parasite</name>
    <name type="synonym">Perkinsus andrewsi</name>
    <dbReference type="NCBI Taxonomy" id="330153"/>
    <lineage>
        <taxon>Eukaryota</taxon>
        <taxon>Sar</taxon>
        <taxon>Alveolata</taxon>
        <taxon>Perkinsozoa</taxon>
        <taxon>Perkinsea</taxon>
        <taxon>Perkinsida</taxon>
        <taxon>Perkinsidae</taxon>
        <taxon>Perkinsus</taxon>
    </lineage>
</organism>
<dbReference type="GO" id="GO:0034098">
    <property type="term" value="C:VCP-NPL4-UFD1 AAA ATPase complex"/>
    <property type="evidence" value="ECO:0007669"/>
    <property type="project" value="TreeGrafter"/>
</dbReference>